<dbReference type="AlphaFoldDB" id="A0A0L0WAH5"/>
<keyword evidence="2" id="KW-0732">Signal</keyword>
<evidence type="ECO:0000313" key="4">
    <source>
        <dbReference type="Proteomes" id="UP000037267"/>
    </source>
</evidence>
<evidence type="ECO:0000313" key="3">
    <source>
        <dbReference type="EMBL" id="KNF08491.1"/>
    </source>
</evidence>
<keyword evidence="1 3" id="KW-0378">Hydrolase</keyword>
<dbReference type="Pfam" id="PF04371">
    <property type="entry name" value="PAD_porph"/>
    <property type="match status" value="1"/>
</dbReference>
<name>A0A0L0WAH5_GOTPU</name>
<protein>
    <submittedName>
        <fullName evidence="3">Agmatine deaminase AguA</fullName>
        <ecNumber evidence="3">3.5.3.12</ecNumber>
    </submittedName>
</protein>
<dbReference type="PATRIC" id="fig|1503.3.peg.3109"/>
<dbReference type="EMBL" id="LGSS01000007">
    <property type="protein sequence ID" value="KNF08491.1"/>
    <property type="molecule type" value="Genomic_DNA"/>
</dbReference>
<dbReference type="STRING" id="1503.CLPU_7c01190"/>
<dbReference type="GO" id="GO:0004668">
    <property type="term" value="F:protein-arginine deiminase activity"/>
    <property type="evidence" value="ECO:0007669"/>
    <property type="project" value="InterPro"/>
</dbReference>
<sequence length="416" mass="47678">MKKQYSMIALASLCAFVLFMLGACNYTQNSRNKPNIKNNQNNRSDNQYVKLELDGGTYPITYRFPAEFEKQQAIWMQWPSEVYNQDSHPVSPVIINIMKAFDPYIRVNVMVRNNDDITEIKNMLKDSGYFGTNIHFHVINHLSIWTRDVGPIFVKDSQNKLNVVDFGFNNYSRDGSKDYINIESQVDKSVAKLYKLPVVDTKLISEGGAIESNGQGTLMTTESVVLKRNPEMTKQQIEDEYKRVLGVKKIIWLKKGLAEDDHITSGHINEIARFTDPNTILLAQILPEDRYVNEASRESYLRLEENYNILRNATDQDGKPFNIIRIPMPPTIYQKPVDTGKIPIRSYLNYAVTNGVVIMQTYWKPGLSSELKQTEDRVKNILRDAFSRRDVIGIDAENLNLWGGGIHCITQHMPAD</sequence>
<dbReference type="InterPro" id="IPR007466">
    <property type="entry name" value="Peptidyl-Arg-deiminase_porph"/>
</dbReference>
<dbReference type="PANTHER" id="PTHR31377">
    <property type="entry name" value="AGMATINE DEIMINASE-RELATED"/>
    <property type="match status" value="1"/>
</dbReference>
<dbReference type="GO" id="GO:0047632">
    <property type="term" value="F:agmatine deiminase activity"/>
    <property type="evidence" value="ECO:0007669"/>
    <property type="project" value="UniProtKB-EC"/>
</dbReference>
<comment type="caution">
    <text evidence="3">The sequence shown here is derived from an EMBL/GenBank/DDBJ whole genome shotgun (WGS) entry which is preliminary data.</text>
</comment>
<dbReference type="PANTHER" id="PTHR31377:SF0">
    <property type="entry name" value="AGMATINE DEIMINASE-RELATED"/>
    <property type="match status" value="1"/>
</dbReference>
<feature type="signal peptide" evidence="2">
    <location>
        <begin position="1"/>
        <end position="25"/>
    </location>
</feature>
<organism evidence="3 4">
    <name type="scientific">Gottschalkia purinilytica</name>
    <name type="common">Clostridium purinilyticum</name>
    <dbReference type="NCBI Taxonomy" id="1503"/>
    <lineage>
        <taxon>Bacteria</taxon>
        <taxon>Bacillati</taxon>
        <taxon>Bacillota</taxon>
        <taxon>Tissierellia</taxon>
        <taxon>Tissierellales</taxon>
        <taxon>Gottschalkiaceae</taxon>
        <taxon>Gottschalkia</taxon>
    </lineage>
</organism>
<dbReference type="PROSITE" id="PS51257">
    <property type="entry name" value="PROKAR_LIPOPROTEIN"/>
    <property type="match status" value="1"/>
</dbReference>
<dbReference type="EC" id="3.5.3.12" evidence="3"/>
<dbReference type="SUPFAM" id="SSF55909">
    <property type="entry name" value="Pentein"/>
    <property type="match status" value="1"/>
</dbReference>
<gene>
    <name evidence="3" type="primary">aguA</name>
    <name evidence="3" type="ORF">CLPU_7c01190</name>
</gene>
<reference evidence="4" key="1">
    <citation type="submission" date="2015-07" db="EMBL/GenBank/DDBJ databases">
        <title>Draft genome sequence of the purine-degrading Gottschalkia purinilyticum DSM 1384 (formerly Clostridium purinilyticum).</title>
        <authorList>
            <person name="Poehlein A."/>
            <person name="Schiel-Bengelsdorf B."/>
            <person name="Bengelsdorf F.R."/>
            <person name="Daniel R."/>
            <person name="Duerre P."/>
        </authorList>
    </citation>
    <scope>NUCLEOTIDE SEQUENCE [LARGE SCALE GENOMIC DNA]</scope>
    <source>
        <strain evidence="4">DSM 1384</strain>
    </source>
</reference>
<dbReference type="Gene3D" id="3.75.10.10">
    <property type="entry name" value="L-arginine/glycine Amidinotransferase, Chain A"/>
    <property type="match status" value="1"/>
</dbReference>
<evidence type="ECO:0000256" key="1">
    <source>
        <dbReference type="ARBA" id="ARBA00022801"/>
    </source>
</evidence>
<keyword evidence="4" id="KW-1185">Reference proteome</keyword>
<accession>A0A0L0WAH5</accession>
<dbReference type="Proteomes" id="UP000037267">
    <property type="component" value="Unassembled WGS sequence"/>
</dbReference>
<feature type="chain" id="PRO_5039178235" evidence="2">
    <location>
        <begin position="26"/>
        <end position="416"/>
    </location>
</feature>
<evidence type="ECO:0000256" key="2">
    <source>
        <dbReference type="SAM" id="SignalP"/>
    </source>
</evidence>
<proteinExistence type="predicted"/>
<dbReference type="RefSeq" id="WP_050355312.1">
    <property type="nucleotide sequence ID" value="NZ_LGSS01000007.1"/>
</dbReference>
<dbReference type="GO" id="GO:0009446">
    <property type="term" value="P:putrescine biosynthetic process"/>
    <property type="evidence" value="ECO:0007669"/>
    <property type="project" value="InterPro"/>
</dbReference>